<sequence length="141" mass="15804">MRKYSLAFLLVGWTLATAAPVLAEDQPDVDCEKAMTQMEMTYCAEQDFAEADERLNAQYKVTRQAMKDWDGDAMDGLGSAAEALLASQRAWLTFRDAQCAFHGYQARGGTMEPMLIYGCQAELTRQRTQQLKEQTDLMSGN</sequence>
<feature type="chain" id="PRO_5047237584" description="Lysozyme inhibitor LprI-like N-terminal domain-containing protein" evidence="1">
    <location>
        <begin position="19"/>
        <end position="141"/>
    </location>
</feature>
<dbReference type="Proteomes" id="UP000606921">
    <property type="component" value="Unassembled WGS sequence"/>
</dbReference>
<comment type="caution">
    <text evidence="3">The sequence shown here is derived from an EMBL/GenBank/DDBJ whole genome shotgun (WGS) entry which is preliminary data.</text>
</comment>
<organism evidence="3 4">
    <name type="scientific">Pseudorhizobium endolithicum</name>
    <dbReference type="NCBI Taxonomy" id="1191678"/>
    <lineage>
        <taxon>Bacteria</taxon>
        <taxon>Pseudomonadati</taxon>
        <taxon>Pseudomonadota</taxon>
        <taxon>Alphaproteobacteria</taxon>
        <taxon>Hyphomicrobiales</taxon>
        <taxon>Rhizobiaceae</taxon>
        <taxon>Rhizobium/Agrobacterium group</taxon>
        <taxon>Pseudorhizobium</taxon>
    </lineage>
</organism>
<dbReference type="Pfam" id="PF07007">
    <property type="entry name" value="LprI"/>
    <property type="match status" value="1"/>
</dbReference>
<dbReference type="EMBL" id="CABFWF030000014">
    <property type="protein sequence ID" value="CAD7050558.1"/>
    <property type="molecule type" value="Genomic_DNA"/>
</dbReference>
<evidence type="ECO:0000313" key="4">
    <source>
        <dbReference type="Proteomes" id="UP000606921"/>
    </source>
</evidence>
<dbReference type="Gene3D" id="1.20.1270.180">
    <property type="match status" value="1"/>
</dbReference>
<proteinExistence type="predicted"/>
<dbReference type="RefSeq" id="WP_142593708.1">
    <property type="nucleotide sequence ID" value="NZ_CABFWF030000014.1"/>
</dbReference>
<protein>
    <recommendedName>
        <fullName evidence="2">Lysozyme inhibitor LprI-like N-terminal domain-containing protein</fullName>
    </recommendedName>
</protein>
<gene>
    <name evidence="3" type="ORF">REJC140_01654</name>
</gene>
<evidence type="ECO:0000256" key="1">
    <source>
        <dbReference type="SAM" id="SignalP"/>
    </source>
</evidence>
<keyword evidence="4" id="KW-1185">Reference proteome</keyword>
<evidence type="ECO:0000313" key="3">
    <source>
        <dbReference type="EMBL" id="CAD7050558.1"/>
    </source>
</evidence>
<dbReference type="InterPro" id="IPR009739">
    <property type="entry name" value="LprI-like_N"/>
</dbReference>
<feature type="signal peptide" evidence="1">
    <location>
        <begin position="1"/>
        <end position="18"/>
    </location>
</feature>
<dbReference type="PANTHER" id="PTHR39176">
    <property type="entry name" value="PERIPLASMIC PROTEIN-RELATED"/>
    <property type="match status" value="1"/>
</dbReference>
<name>A0ABM8PVL6_9HYPH</name>
<reference evidence="3 4" key="1">
    <citation type="submission" date="2020-11" db="EMBL/GenBank/DDBJ databases">
        <authorList>
            <person name="Lassalle F."/>
        </authorList>
    </citation>
    <scope>NUCLEOTIDE SEQUENCE [LARGE SCALE GENOMIC DNA]</scope>
    <source>
        <strain evidence="3 4">JC140</strain>
    </source>
</reference>
<evidence type="ECO:0000259" key="2">
    <source>
        <dbReference type="Pfam" id="PF07007"/>
    </source>
</evidence>
<feature type="domain" description="Lysozyme inhibitor LprI-like N-terminal" evidence="2">
    <location>
        <begin position="31"/>
        <end position="131"/>
    </location>
</feature>
<dbReference type="PANTHER" id="PTHR39176:SF1">
    <property type="entry name" value="PERIPLASMIC PROTEIN"/>
    <property type="match status" value="1"/>
</dbReference>
<keyword evidence="1" id="KW-0732">Signal</keyword>
<accession>A0ABM8PVL6</accession>